<dbReference type="EMBL" id="FMZP01000034">
    <property type="protein sequence ID" value="SDD60685.1"/>
    <property type="molecule type" value="Genomic_DNA"/>
</dbReference>
<organism evidence="2 3">
    <name type="scientific">Natrinema hispanicum</name>
    <dbReference type="NCBI Taxonomy" id="392421"/>
    <lineage>
        <taxon>Archaea</taxon>
        <taxon>Methanobacteriati</taxon>
        <taxon>Methanobacteriota</taxon>
        <taxon>Stenosarchaea group</taxon>
        <taxon>Halobacteria</taxon>
        <taxon>Halobacteriales</taxon>
        <taxon>Natrialbaceae</taxon>
        <taxon>Natrinema</taxon>
    </lineage>
</organism>
<dbReference type="AlphaFoldDB" id="A0A1G6W6L6"/>
<name>A0A1G6W6L6_9EURY</name>
<dbReference type="Pfam" id="PF25958">
    <property type="entry name" value="DUF7995"/>
    <property type="match status" value="1"/>
</dbReference>
<evidence type="ECO:0000313" key="2">
    <source>
        <dbReference type="EMBL" id="SDD60685.1"/>
    </source>
</evidence>
<evidence type="ECO:0000259" key="1">
    <source>
        <dbReference type="Pfam" id="PF25958"/>
    </source>
</evidence>
<proteinExistence type="predicted"/>
<feature type="domain" description="DUF7995" evidence="1">
    <location>
        <begin position="1"/>
        <end position="166"/>
    </location>
</feature>
<gene>
    <name evidence="2" type="ORF">SAMN05192552_103410</name>
</gene>
<dbReference type="InterPro" id="IPR058308">
    <property type="entry name" value="DUF7995"/>
</dbReference>
<accession>A0A1G6W6L6</accession>
<reference evidence="2 3" key="1">
    <citation type="submission" date="2016-10" db="EMBL/GenBank/DDBJ databases">
        <authorList>
            <person name="Varghese N."/>
            <person name="Submissions S."/>
        </authorList>
    </citation>
    <scope>NUCLEOTIDE SEQUENCE [LARGE SCALE GENOMIC DNA]</scope>
    <source>
        <strain evidence="2 3">CDM_1</strain>
    </source>
</reference>
<evidence type="ECO:0000313" key="3">
    <source>
        <dbReference type="Proteomes" id="UP000324021"/>
    </source>
</evidence>
<dbReference type="RefSeq" id="WP_149782525.1">
    <property type="nucleotide sequence ID" value="NZ_FMZP01000034.1"/>
</dbReference>
<sequence>MHMLIYVLVEASTADEALSTGKTVFDRLVGAEPHSCAVFDYYVTFDEEETTVAGKARWGDLPTAAPVTSDEGEELLERAWETTMETFQRNLDRVKKALEEHSDDEIMRDEGLARHAFQQVGASRGPSICLYDQHATGIRHRRHLDRLLEDTDESETCWIVPADVHF</sequence>
<dbReference type="Proteomes" id="UP000324021">
    <property type="component" value="Unassembled WGS sequence"/>
</dbReference>
<protein>
    <recommendedName>
        <fullName evidence="1">DUF7995 domain-containing protein</fullName>
    </recommendedName>
</protein>